<protein>
    <submittedName>
        <fullName evidence="1">DUF1643 domain-containing protein</fullName>
    </submittedName>
</protein>
<accession>A0ABV0KE74</accession>
<dbReference type="InterPro" id="IPR012441">
    <property type="entry name" value="DUF1643"/>
</dbReference>
<comment type="caution">
    <text evidence="1">The sequence shown here is derived from an EMBL/GenBank/DDBJ whole genome shotgun (WGS) entry which is preliminary data.</text>
</comment>
<keyword evidence="2" id="KW-1185">Reference proteome</keyword>
<proteinExistence type="predicted"/>
<dbReference type="Pfam" id="PF07799">
    <property type="entry name" value="DUF1643"/>
    <property type="match status" value="1"/>
</dbReference>
<reference evidence="1 2" key="1">
    <citation type="submission" date="2022-04" db="EMBL/GenBank/DDBJ databases">
        <title>Positive selection, recombination, and allopatry shape intraspecific diversity of widespread and dominant cyanobacteria.</title>
        <authorList>
            <person name="Wei J."/>
            <person name="Shu W."/>
            <person name="Hu C."/>
        </authorList>
    </citation>
    <scope>NUCLEOTIDE SEQUENCE [LARGE SCALE GENOMIC DNA]</scope>
    <source>
        <strain evidence="1 2">AS-A4</strain>
    </source>
</reference>
<gene>
    <name evidence="1" type="ORF">NDI38_03485</name>
</gene>
<sequence>MQSGAAFDATGYYRYLLWRSWDTRAAKVGFVMLNPSQADAVVDDPTIRRCLGFAQAWGFGALEVVNLFAYCTAYPTELRCVAHPIGAENDRYLADLGQRVDQIILAWGNGGRLQGRDRCVMALLSNQPIYCLGTTKLGQPKHPLYLKREVARHEVQFSFERDKCKGDKLNKVEFFL</sequence>
<name>A0ABV0KE74_9CYAN</name>
<dbReference type="RefSeq" id="WP_190450439.1">
    <property type="nucleotide sequence ID" value="NZ_JAMPLM010000002.1"/>
</dbReference>
<organism evidence="1 2">
    <name type="scientific">Stenomitos frigidus AS-A4</name>
    <dbReference type="NCBI Taxonomy" id="2933935"/>
    <lineage>
        <taxon>Bacteria</taxon>
        <taxon>Bacillati</taxon>
        <taxon>Cyanobacteriota</taxon>
        <taxon>Cyanophyceae</taxon>
        <taxon>Leptolyngbyales</taxon>
        <taxon>Leptolyngbyaceae</taxon>
        <taxon>Stenomitos</taxon>
    </lineage>
</organism>
<evidence type="ECO:0000313" key="2">
    <source>
        <dbReference type="Proteomes" id="UP001476950"/>
    </source>
</evidence>
<dbReference type="Proteomes" id="UP001476950">
    <property type="component" value="Unassembled WGS sequence"/>
</dbReference>
<dbReference type="EMBL" id="JAMPLM010000002">
    <property type="protein sequence ID" value="MEP1057485.1"/>
    <property type="molecule type" value="Genomic_DNA"/>
</dbReference>
<evidence type="ECO:0000313" key="1">
    <source>
        <dbReference type="EMBL" id="MEP1057485.1"/>
    </source>
</evidence>